<sequence length="401" mass="45765">MPLRLKWPLYLLAAFPVADYFLHIYPWGIIGAAWDKLVFILLAFYAIRARMAGVQRKFYPTQRYIIFIAVLGLAYMLMDVGYLTVAFAGWRVDFLYMLFALVLPYVVEKEDIVPLLKFMVLIGFLMAIHGVYEYIMRAPIPSAWINLGEHVRTRVYSLFGSPNIFGSYMAFIAPNAMGLALYEKKRGPRLFYGAAAIVSMMTLVFTFTRGAWVAFFVGALVFTWLLDKRLTIIAIVLTVLAIFFVPPIHARMDQFLSPVYWVKTEQSGRIARWGHAYDQMLKNPLFGAGLGRYGGAVASKYFGIIYVDNYYAKTLAETGLIGILAFFGLLFVYLRDVWRVLKRTADTRMKYLFIGVFSSLVVLVSHNAVENIFEVPSMNFLFWMVGTLVLIYGAEGEMNRD</sequence>
<protein>
    <recommendedName>
        <fullName evidence="6">O-antigen ligase-related domain-containing protein</fullName>
    </recommendedName>
</protein>
<feature type="transmembrane region" description="Helical" evidence="5">
    <location>
        <begin position="350"/>
        <end position="369"/>
    </location>
</feature>
<feature type="transmembrane region" description="Helical" evidence="5">
    <location>
        <begin position="319"/>
        <end position="338"/>
    </location>
</feature>
<evidence type="ECO:0000259" key="6">
    <source>
        <dbReference type="Pfam" id="PF04932"/>
    </source>
</evidence>
<feature type="transmembrane region" description="Helical" evidence="5">
    <location>
        <begin position="64"/>
        <end position="82"/>
    </location>
</feature>
<dbReference type="Proteomes" id="UP000245380">
    <property type="component" value="Unassembled WGS sequence"/>
</dbReference>
<evidence type="ECO:0000256" key="3">
    <source>
        <dbReference type="ARBA" id="ARBA00022989"/>
    </source>
</evidence>
<evidence type="ECO:0000256" key="1">
    <source>
        <dbReference type="ARBA" id="ARBA00004141"/>
    </source>
</evidence>
<dbReference type="PANTHER" id="PTHR37422:SF13">
    <property type="entry name" value="LIPOPOLYSACCHARIDE BIOSYNTHESIS PROTEIN PA4999-RELATED"/>
    <property type="match status" value="1"/>
</dbReference>
<feature type="transmembrane region" description="Helical" evidence="5">
    <location>
        <begin position="375"/>
        <end position="394"/>
    </location>
</feature>
<feature type="transmembrane region" description="Helical" evidence="5">
    <location>
        <begin position="230"/>
        <end position="248"/>
    </location>
</feature>
<name>A0A2U3DA51_SULT2</name>
<comment type="caution">
    <text evidence="7">The sequence shown here is derived from an EMBL/GenBank/DDBJ whole genome shotgun (WGS) entry which is preliminary data.</text>
</comment>
<comment type="subcellular location">
    <subcellularLocation>
        <location evidence="1">Membrane</location>
        <topology evidence="1">Multi-pass membrane protein</topology>
    </subcellularLocation>
</comment>
<reference evidence="7 8" key="1">
    <citation type="submission" date="2016-11" db="EMBL/GenBank/DDBJ databases">
        <title>Comparative genomics of Acidibacillus ferroxidans species.</title>
        <authorList>
            <person name="Oliveira G."/>
            <person name="Nunes G."/>
            <person name="Oliveira R."/>
            <person name="Araujo F."/>
            <person name="Salim A."/>
            <person name="Scholte L."/>
            <person name="Morais D."/>
            <person name="Nancucheo I."/>
            <person name="Johnson D.B."/>
            <person name="Grail B."/>
            <person name="Bittencourt J."/>
            <person name="Valadares R."/>
        </authorList>
    </citation>
    <scope>NUCLEOTIDE SEQUENCE [LARGE SCALE GENOMIC DNA]</scope>
    <source>
        <strain evidence="7 8">Y002</strain>
    </source>
</reference>
<evidence type="ECO:0000256" key="2">
    <source>
        <dbReference type="ARBA" id="ARBA00022692"/>
    </source>
</evidence>
<dbReference type="InterPro" id="IPR007016">
    <property type="entry name" value="O-antigen_ligase-rel_domated"/>
</dbReference>
<dbReference type="AlphaFoldDB" id="A0A2U3DA51"/>
<dbReference type="Pfam" id="PF04932">
    <property type="entry name" value="Wzy_C"/>
    <property type="match status" value="1"/>
</dbReference>
<keyword evidence="3 5" id="KW-1133">Transmembrane helix</keyword>
<feature type="transmembrane region" description="Helical" evidence="5">
    <location>
        <begin position="114"/>
        <end position="132"/>
    </location>
</feature>
<organism evidence="7 8">
    <name type="scientific">Sulfoacidibacillus thermotolerans</name>
    <name type="common">Acidibacillus sulfuroxidans</name>
    <dbReference type="NCBI Taxonomy" id="1765684"/>
    <lineage>
        <taxon>Bacteria</taxon>
        <taxon>Bacillati</taxon>
        <taxon>Bacillota</taxon>
        <taxon>Bacilli</taxon>
        <taxon>Bacillales</taxon>
        <taxon>Alicyclobacillaceae</taxon>
        <taxon>Sulfoacidibacillus</taxon>
    </lineage>
</organism>
<dbReference type="InterPro" id="IPR051533">
    <property type="entry name" value="WaaL-like"/>
</dbReference>
<proteinExistence type="predicted"/>
<gene>
    <name evidence="7" type="ORF">BM613_04315</name>
</gene>
<evidence type="ECO:0000256" key="4">
    <source>
        <dbReference type="ARBA" id="ARBA00023136"/>
    </source>
</evidence>
<keyword evidence="4 5" id="KW-0472">Membrane</keyword>
<evidence type="ECO:0000313" key="8">
    <source>
        <dbReference type="Proteomes" id="UP000245380"/>
    </source>
</evidence>
<feature type="transmembrane region" description="Helical" evidence="5">
    <location>
        <begin position="164"/>
        <end position="182"/>
    </location>
</feature>
<feature type="transmembrane region" description="Helical" evidence="5">
    <location>
        <begin position="194"/>
        <end position="224"/>
    </location>
</feature>
<evidence type="ECO:0000313" key="7">
    <source>
        <dbReference type="EMBL" id="PWI58167.1"/>
    </source>
</evidence>
<keyword evidence="8" id="KW-1185">Reference proteome</keyword>
<dbReference type="EMBL" id="MPDK01000005">
    <property type="protein sequence ID" value="PWI58167.1"/>
    <property type="molecule type" value="Genomic_DNA"/>
</dbReference>
<dbReference type="GO" id="GO:0016020">
    <property type="term" value="C:membrane"/>
    <property type="evidence" value="ECO:0007669"/>
    <property type="project" value="UniProtKB-SubCell"/>
</dbReference>
<accession>A0A2U3DA51</accession>
<feature type="domain" description="O-antigen ligase-related" evidence="6">
    <location>
        <begin position="195"/>
        <end position="327"/>
    </location>
</feature>
<evidence type="ECO:0000256" key="5">
    <source>
        <dbReference type="SAM" id="Phobius"/>
    </source>
</evidence>
<dbReference type="PANTHER" id="PTHR37422">
    <property type="entry name" value="TEICHURONIC ACID BIOSYNTHESIS PROTEIN TUAE"/>
    <property type="match status" value="1"/>
</dbReference>
<keyword evidence="2 5" id="KW-0812">Transmembrane</keyword>
<feature type="transmembrane region" description="Helical" evidence="5">
    <location>
        <begin position="20"/>
        <end position="44"/>
    </location>
</feature>